<reference evidence="1 2" key="2">
    <citation type="journal article" date="2017" name="Nature">
        <title>The Apostasia genome and the evolution of orchids.</title>
        <authorList>
            <person name="Zhang G.Q."/>
            <person name="Liu K.W."/>
            <person name="Li Z."/>
            <person name="Lohaus R."/>
            <person name="Hsiao Y.Y."/>
            <person name="Niu S.C."/>
            <person name="Wang J.Y."/>
            <person name="Lin Y.C."/>
            <person name="Xu Q."/>
            <person name="Chen L.J."/>
            <person name="Yoshida K."/>
            <person name="Fujiwara S."/>
            <person name="Wang Z.W."/>
            <person name="Zhang Y.Q."/>
            <person name="Mitsuda N."/>
            <person name="Wang M."/>
            <person name="Liu G.H."/>
            <person name="Pecoraro L."/>
            <person name="Huang H.X."/>
            <person name="Xiao X.J."/>
            <person name="Lin M."/>
            <person name="Wu X.Y."/>
            <person name="Wu W.L."/>
            <person name="Chen Y.Y."/>
            <person name="Chang S.B."/>
            <person name="Sakamoto S."/>
            <person name="Ohme-Takagi M."/>
            <person name="Yagi M."/>
            <person name="Zeng S.J."/>
            <person name="Shen C.Y."/>
            <person name="Yeh C.M."/>
            <person name="Luo Y.B."/>
            <person name="Tsai W.C."/>
            <person name="Van de Peer Y."/>
            <person name="Liu Z.J."/>
        </authorList>
    </citation>
    <scope>NUCLEOTIDE SEQUENCE [LARGE SCALE GENOMIC DNA]</scope>
    <source>
        <tissue evidence="1">The whole plant</tissue>
    </source>
</reference>
<sequence length="106" mass="12060">MTALIADHRRTTYGHRTTTHPSTIIEPLPVLRPSSDLYRLQQTKLRPITDHRLTTAMSSTTTRPHSPNDYGPSDLHHRQLRFLRLPLPAPSGHSCLSHMVTLTTIY</sequence>
<evidence type="ECO:0000313" key="2">
    <source>
        <dbReference type="Proteomes" id="UP000233837"/>
    </source>
</evidence>
<keyword evidence="2" id="KW-1185">Reference proteome</keyword>
<proteinExistence type="predicted"/>
<gene>
    <name evidence="1" type="ORF">MA16_Dca024157</name>
</gene>
<dbReference type="Proteomes" id="UP000233837">
    <property type="component" value="Unassembled WGS sequence"/>
</dbReference>
<protein>
    <submittedName>
        <fullName evidence="1">Uncharacterized protein</fullName>
    </submittedName>
</protein>
<name>A0A2I0VY94_9ASPA</name>
<dbReference type="EMBL" id="KZ503101">
    <property type="protein sequence ID" value="PKU68388.1"/>
    <property type="molecule type" value="Genomic_DNA"/>
</dbReference>
<accession>A0A2I0VY94</accession>
<evidence type="ECO:0000313" key="1">
    <source>
        <dbReference type="EMBL" id="PKU68388.1"/>
    </source>
</evidence>
<organism evidence="1 2">
    <name type="scientific">Dendrobium catenatum</name>
    <dbReference type="NCBI Taxonomy" id="906689"/>
    <lineage>
        <taxon>Eukaryota</taxon>
        <taxon>Viridiplantae</taxon>
        <taxon>Streptophyta</taxon>
        <taxon>Embryophyta</taxon>
        <taxon>Tracheophyta</taxon>
        <taxon>Spermatophyta</taxon>
        <taxon>Magnoliopsida</taxon>
        <taxon>Liliopsida</taxon>
        <taxon>Asparagales</taxon>
        <taxon>Orchidaceae</taxon>
        <taxon>Epidendroideae</taxon>
        <taxon>Malaxideae</taxon>
        <taxon>Dendrobiinae</taxon>
        <taxon>Dendrobium</taxon>
    </lineage>
</organism>
<dbReference type="AlphaFoldDB" id="A0A2I0VY94"/>
<reference evidence="1 2" key="1">
    <citation type="journal article" date="2016" name="Sci. Rep.">
        <title>The Dendrobium catenatum Lindl. genome sequence provides insights into polysaccharide synthase, floral development and adaptive evolution.</title>
        <authorList>
            <person name="Zhang G.Q."/>
            <person name="Xu Q."/>
            <person name="Bian C."/>
            <person name="Tsai W.C."/>
            <person name="Yeh C.M."/>
            <person name="Liu K.W."/>
            <person name="Yoshida K."/>
            <person name="Zhang L.S."/>
            <person name="Chang S.B."/>
            <person name="Chen F."/>
            <person name="Shi Y."/>
            <person name="Su Y.Y."/>
            <person name="Zhang Y.Q."/>
            <person name="Chen L.J."/>
            <person name="Yin Y."/>
            <person name="Lin M."/>
            <person name="Huang H."/>
            <person name="Deng H."/>
            <person name="Wang Z.W."/>
            <person name="Zhu S.L."/>
            <person name="Zhao X."/>
            <person name="Deng C."/>
            <person name="Niu S.C."/>
            <person name="Huang J."/>
            <person name="Wang M."/>
            <person name="Liu G.H."/>
            <person name="Yang H.J."/>
            <person name="Xiao X.J."/>
            <person name="Hsiao Y.Y."/>
            <person name="Wu W.L."/>
            <person name="Chen Y.Y."/>
            <person name="Mitsuda N."/>
            <person name="Ohme-Takagi M."/>
            <person name="Luo Y.B."/>
            <person name="Van de Peer Y."/>
            <person name="Liu Z.J."/>
        </authorList>
    </citation>
    <scope>NUCLEOTIDE SEQUENCE [LARGE SCALE GENOMIC DNA]</scope>
    <source>
        <tissue evidence="1">The whole plant</tissue>
    </source>
</reference>